<dbReference type="PANTHER" id="PTHR48100">
    <property type="entry name" value="BROAD-SPECIFICITY PHOSPHATASE YOR283W-RELATED"/>
    <property type="match status" value="1"/>
</dbReference>
<dbReference type="CDD" id="cd07067">
    <property type="entry name" value="HP_PGM_like"/>
    <property type="match status" value="1"/>
</dbReference>
<dbReference type="RefSeq" id="WP_129893535.1">
    <property type="nucleotide sequence ID" value="NZ_CP035758.1"/>
</dbReference>
<dbReference type="SMART" id="SM00855">
    <property type="entry name" value="PGAM"/>
    <property type="match status" value="1"/>
</dbReference>
<dbReference type="GO" id="GO:0005737">
    <property type="term" value="C:cytoplasm"/>
    <property type="evidence" value="ECO:0007669"/>
    <property type="project" value="TreeGrafter"/>
</dbReference>
<organism evidence="1 2">
    <name type="scientific">Ktedonosporobacter rubrisoli</name>
    <dbReference type="NCBI Taxonomy" id="2509675"/>
    <lineage>
        <taxon>Bacteria</taxon>
        <taxon>Bacillati</taxon>
        <taxon>Chloroflexota</taxon>
        <taxon>Ktedonobacteria</taxon>
        <taxon>Ktedonobacterales</taxon>
        <taxon>Ktedonosporobacteraceae</taxon>
        <taxon>Ktedonosporobacter</taxon>
    </lineage>
</organism>
<name>A0A4P6K4L0_KTERU</name>
<dbReference type="EMBL" id="CP035758">
    <property type="protein sequence ID" value="QBD82466.1"/>
    <property type="molecule type" value="Genomic_DNA"/>
</dbReference>
<dbReference type="Pfam" id="PF00300">
    <property type="entry name" value="His_Phos_1"/>
    <property type="match status" value="1"/>
</dbReference>
<dbReference type="Proteomes" id="UP000290365">
    <property type="component" value="Chromosome"/>
</dbReference>
<dbReference type="OrthoDB" id="9782128at2"/>
<dbReference type="AlphaFoldDB" id="A0A4P6K4L0"/>
<dbReference type="Gene3D" id="3.40.50.1240">
    <property type="entry name" value="Phosphoglycerate mutase-like"/>
    <property type="match status" value="1"/>
</dbReference>
<dbReference type="KEGG" id="kbs:EPA93_43420"/>
<dbReference type="GO" id="GO:0016791">
    <property type="term" value="F:phosphatase activity"/>
    <property type="evidence" value="ECO:0007669"/>
    <property type="project" value="TreeGrafter"/>
</dbReference>
<proteinExistence type="predicted"/>
<dbReference type="SUPFAM" id="SSF53254">
    <property type="entry name" value="Phosphoglycerate mutase-like"/>
    <property type="match status" value="1"/>
</dbReference>
<dbReference type="PANTHER" id="PTHR48100:SF1">
    <property type="entry name" value="HISTIDINE PHOSPHATASE FAMILY PROTEIN-RELATED"/>
    <property type="match status" value="1"/>
</dbReference>
<dbReference type="InterPro" id="IPR050275">
    <property type="entry name" value="PGM_Phosphatase"/>
</dbReference>
<keyword evidence="2" id="KW-1185">Reference proteome</keyword>
<reference evidence="1 2" key="1">
    <citation type="submission" date="2019-01" db="EMBL/GenBank/DDBJ databases">
        <title>Ktedonosporobacter rubrisoli SCAWS-G2.</title>
        <authorList>
            <person name="Huang Y."/>
            <person name="Yan B."/>
        </authorList>
    </citation>
    <scope>NUCLEOTIDE SEQUENCE [LARGE SCALE GENOMIC DNA]</scope>
    <source>
        <strain evidence="1 2">SCAWS-G2</strain>
    </source>
</reference>
<dbReference type="InterPro" id="IPR013078">
    <property type="entry name" value="His_Pase_superF_clade-1"/>
</dbReference>
<protein>
    <submittedName>
        <fullName evidence="1">Histidine phosphatase family protein</fullName>
    </submittedName>
</protein>
<dbReference type="InterPro" id="IPR029033">
    <property type="entry name" value="His_PPase_superfam"/>
</dbReference>
<evidence type="ECO:0000313" key="1">
    <source>
        <dbReference type="EMBL" id="QBD82466.1"/>
    </source>
</evidence>
<evidence type="ECO:0000313" key="2">
    <source>
        <dbReference type="Proteomes" id="UP000290365"/>
    </source>
</evidence>
<accession>A0A4P6K4L0</accession>
<gene>
    <name evidence="1" type="ORF">EPA93_43420</name>
</gene>
<sequence length="183" mass="20440">MQKILYIIRHCQAEGQQPDAPLTATGRTQAAALARFLAQTSIERIVSSPFTRAIQSVEPLARELRLEIETDDRLIERVLSITPLADWLGALRATFSDLDLRFVGGESSREATARAVAAVTDILQQPCQVSVLVSHGNLSTLLLKHFDQNIGFETWYHMTNPDVFRITLAESGPKVERLWQTDV</sequence>